<dbReference type="SUPFAM" id="SSF55620">
    <property type="entry name" value="Tetrahydrobiopterin biosynthesis enzymes-like"/>
    <property type="match status" value="1"/>
</dbReference>
<evidence type="ECO:0000256" key="8">
    <source>
        <dbReference type="ARBA" id="ARBA00023239"/>
    </source>
</evidence>
<evidence type="ECO:0000256" key="6">
    <source>
        <dbReference type="ARBA" id="ARBA00013043"/>
    </source>
</evidence>
<dbReference type="Pfam" id="PF04476">
    <property type="entry name" value="4HFCP_synth"/>
    <property type="match status" value="1"/>
</dbReference>
<sequence length="388" mass="40233">MTRMLASVTGPQEAEIALAGGADIIDVQNPAEGAQDHAAVIRATAQAIGGRRPVSALAGDLAMPADGLRAAVRAVATAGADMVRLRIVPGEGLANRLDRLAKAASGARLIGVFPAEAAPGLSLLPALRRAGFAGAMLDTRDKASGHLLDHLGLPRLLGFVEDCHANGLEAGLAGSLEPPDVPRLLVLSPDLLGFRGALCGAGDRMGPLDLARVQAIRGLIPPDLPAGGDVDYRLLAARGYAPAATLPDGPVDRVFVEDLVLPVFIGAYARERDAPQAVRFSVSAWVARGGRAAEDMRDVFSYDLITDGIRLLTGSGHVGLVETLAERIAAMVLAHPRVARVMVRVQKLDTGLGTVGVEIERSRAAARTLSPPLVQPLAEAAGFGHTRS</sequence>
<dbReference type="RefSeq" id="WP_104517160.1">
    <property type="nucleotide sequence ID" value="NZ_NHRY01000038.1"/>
</dbReference>
<keyword evidence="9" id="KW-0704">Schiff base</keyword>
<evidence type="ECO:0000256" key="1">
    <source>
        <dbReference type="ARBA" id="ARBA00001353"/>
    </source>
</evidence>
<dbReference type="GO" id="GO:0005737">
    <property type="term" value="C:cytoplasm"/>
    <property type="evidence" value="ECO:0007669"/>
    <property type="project" value="TreeGrafter"/>
</dbReference>
<dbReference type="EMBL" id="NHRY01000038">
    <property type="protein sequence ID" value="PPQ38636.1"/>
    <property type="molecule type" value="Genomic_DNA"/>
</dbReference>
<dbReference type="EC" id="4.1.2.25" evidence="6"/>
<keyword evidence="8" id="KW-0456">Lyase</keyword>
<dbReference type="Gene3D" id="3.30.1130.10">
    <property type="match status" value="1"/>
</dbReference>
<dbReference type="SMART" id="SM00905">
    <property type="entry name" value="FolB"/>
    <property type="match status" value="1"/>
</dbReference>
<dbReference type="PANTHER" id="PTHR42844">
    <property type="entry name" value="DIHYDRONEOPTERIN ALDOLASE 1-RELATED"/>
    <property type="match status" value="1"/>
</dbReference>
<accession>A0A2S6NNA7</accession>
<dbReference type="InterPro" id="IPR006157">
    <property type="entry name" value="FolB_dom"/>
</dbReference>
<evidence type="ECO:0000313" key="15">
    <source>
        <dbReference type="Proteomes" id="UP000239724"/>
    </source>
</evidence>
<proteinExistence type="inferred from homology"/>
<dbReference type="Proteomes" id="UP000239724">
    <property type="component" value="Unassembled WGS sequence"/>
</dbReference>
<dbReference type="Pfam" id="PF02152">
    <property type="entry name" value="FolB"/>
    <property type="match status" value="1"/>
</dbReference>
<evidence type="ECO:0000256" key="11">
    <source>
        <dbReference type="ARBA" id="ARBA00032903"/>
    </source>
</evidence>
<evidence type="ECO:0000256" key="9">
    <source>
        <dbReference type="ARBA" id="ARBA00023270"/>
    </source>
</evidence>
<comment type="caution">
    <text evidence="14">The sequence shown here is derived from an EMBL/GenBank/DDBJ whole genome shotgun (WGS) entry which is preliminary data.</text>
</comment>
<keyword evidence="15" id="KW-1185">Reference proteome</keyword>
<evidence type="ECO:0000256" key="7">
    <source>
        <dbReference type="ARBA" id="ARBA00022909"/>
    </source>
</evidence>
<comment type="pathway">
    <text evidence="3">Cofactor biosynthesis; tetrahydrofolate biosynthesis; 2-amino-4-hydroxy-6-hydroxymethyl-7,8-dihydropteridine diphosphate from 7,8-dihydroneopterin triphosphate: step 3/4.</text>
</comment>
<dbReference type="EC" id="4.2.3.153" evidence="5"/>
<dbReference type="InterPro" id="IPR043133">
    <property type="entry name" value="GTP-CH-I_C/QueF"/>
</dbReference>
<evidence type="ECO:0000256" key="4">
    <source>
        <dbReference type="ARBA" id="ARBA00005708"/>
    </source>
</evidence>
<reference evidence="14 15" key="1">
    <citation type="journal article" date="2018" name="Arch. Microbiol.">
        <title>New insights into the metabolic potential of the phototrophic purple bacterium Rhodopila globiformis DSM 161(T) from its draft genome sequence and evidence for a vanadium-dependent nitrogenase.</title>
        <authorList>
            <person name="Imhoff J.F."/>
            <person name="Rahn T."/>
            <person name="Kunzel S."/>
            <person name="Neulinger S.C."/>
        </authorList>
    </citation>
    <scope>NUCLEOTIDE SEQUENCE [LARGE SCALE GENOMIC DNA]</scope>
    <source>
        <strain evidence="14 15">DSM 161</strain>
    </source>
</reference>
<evidence type="ECO:0000256" key="10">
    <source>
        <dbReference type="ARBA" id="ARBA00032523"/>
    </source>
</evidence>
<organism evidence="14 15">
    <name type="scientific">Rhodopila globiformis</name>
    <name type="common">Rhodopseudomonas globiformis</name>
    <dbReference type="NCBI Taxonomy" id="1071"/>
    <lineage>
        <taxon>Bacteria</taxon>
        <taxon>Pseudomonadati</taxon>
        <taxon>Pseudomonadota</taxon>
        <taxon>Alphaproteobacteria</taxon>
        <taxon>Acetobacterales</taxon>
        <taxon>Acetobacteraceae</taxon>
        <taxon>Rhodopila</taxon>
    </lineage>
</organism>
<evidence type="ECO:0000259" key="13">
    <source>
        <dbReference type="SMART" id="SM00905"/>
    </source>
</evidence>
<keyword evidence="7" id="KW-0289">Folate biosynthesis</keyword>
<evidence type="ECO:0000256" key="12">
    <source>
        <dbReference type="ARBA" id="ARBA00047628"/>
    </source>
</evidence>
<dbReference type="GO" id="GO:0004150">
    <property type="term" value="F:dihydroneopterin aldolase activity"/>
    <property type="evidence" value="ECO:0007669"/>
    <property type="project" value="UniProtKB-EC"/>
</dbReference>
<dbReference type="InterPro" id="IPR006156">
    <property type="entry name" value="Dihydroneopterin_aldolase"/>
</dbReference>
<feature type="domain" description="Dihydroneopterin aldolase/epimerase" evidence="13">
    <location>
        <begin position="254"/>
        <end position="361"/>
    </location>
</feature>
<protein>
    <recommendedName>
        <fullName evidence="10">4-(hydroxymethyl)-2-furancarboxaldehyde-phosphate synthase</fullName>
        <ecNumber evidence="6">4.1.2.25</ecNumber>
        <ecNumber evidence="5">4.2.3.153</ecNumber>
    </recommendedName>
    <alternativeName>
        <fullName evidence="11">7,8-dihydroneopterin aldolase</fullName>
    </alternativeName>
</protein>
<dbReference type="PANTHER" id="PTHR42844:SF1">
    <property type="entry name" value="DIHYDRONEOPTERIN ALDOLASE 1-RELATED"/>
    <property type="match status" value="1"/>
</dbReference>
<evidence type="ECO:0000256" key="5">
    <source>
        <dbReference type="ARBA" id="ARBA00012553"/>
    </source>
</evidence>
<gene>
    <name evidence="14" type="ORF">CCS01_01960</name>
</gene>
<dbReference type="AlphaFoldDB" id="A0A2S6NNA7"/>
<comment type="similarity">
    <text evidence="4">Belongs to the DHNA family.</text>
</comment>
<comment type="catalytic activity">
    <reaction evidence="1">
        <text>7,8-dihydroneopterin = 6-hydroxymethyl-7,8-dihydropterin + glycolaldehyde</text>
        <dbReference type="Rhea" id="RHEA:10540"/>
        <dbReference type="ChEBI" id="CHEBI:17001"/>
        <dbReference type="ChEBI" id="CHEBI:17071"/>
        <dbReference type="ChEBI" id="CHEBI:44841"/>
        <dbReference type="EC" id="4.1.2.25"/>
    </reaction>
</comment>
<comment type="catalytic activity">
    <reaction evidence="12">
        <text>2 D-glyceraldehyde 3-phosphate = 4-(hydroxymethyl)-2-furancarboxaldehyde phosphate + phosphate + 2 H2O</text>
        <dbReference type="Rhea" id="RHEA:43536"/>
        <dbReference type="ChEBI" id="CHEBI:15377"/>
        <dbReference type="ChEBI" id="CHEBI:43474"/>
        <dbReference type="ChEBI" id="CHEBI:59776"/>
        <dbReference type="ChEBI" id="CHEBI:83407"/>
        <dbReference type="EC" id="4.2.3.153"/>
    </reaction>
</comment>
<dbReference type="NCBIfam" id="TIGR00526">
    <property type="entry name" value="folB_dom"/>
    <property type="match status" value="1"/>
</dbReference>
<evidence type="ECO:0000256" key="2">
    <source>
        <dbReference type="ARBA" id="ARBA00003810"/>
    </source>
</evidence>
<evidence type="ECO:0000313" key="14">
    <source>
        <dbReference type="EMBL" id="PPQ38636.1"/>
    </source>
</evidence>
<comment type="function">
    <text evidence="2">Catalyzes the formation of 4-(hydroxymethyl)-2-furancarboxaldehyde phosphate (4-HFC-P) from two molecules of glyceraldehyde-3-P (GA-3-P).</text>
</comment>
<dbReference type="InterPro" id="IPR007565">
    <property type="entry name" value="4HFCP_synth"/>
</dbReference>
<dbReference type="OrthoDB" id="7580479at2"/>
<dbReference type="GO" id="GO:0046656">
    <property type="term" value="P:folic acid biosynthetic process"/>
    <property type="evidence" value="ECO:0007669"/>
    <property type="project" value="UniProtKB-KW"/>
</dbReference>
<name>A0A2S6NNA7_RHOGL</name>
<evidence type="ECO:0000256" key="3">
    <source>
        <dbReference type="ARBA" id="ARBA00005013"/>
    </source>
</evidence>